<dbReference type="InterPro" id="IPR036291">
    <property type="entry name" value="NAD(P)-bd_dom_sf"/>
</dbReference>
<dbReference type="Gene3D" id="3.40.50.720">
    <property type="entry name" value="NAD(P)-binding Rossmann-like Domain"/>
    <property type="match status" value="1"/>
</dbReference>
<dbReference type="Pfam" id="PF00106">
    <property type="entry name" value="adh_short"/>
    <property type="match status" value="1"/>
</dbReference>
<protein>
    <submittedName>
        <fullName evidence="4">Short-chain dehydrogenase</fullName>
    </submittedName>
</protein>
<name>A0A395MNE6_9HYPO</name>
<evidence type="ECO:0000256" key="3">
    <source>
        <dbReference type="ARBA" id="ARBA00023002"/>
    </source>
</evidence>
<evidence type="ECO:0000256" key="1">
    <source>
        <dbReference type="ARBA" id="ARBA00006484"/>
    </source>
</evidence>
<keyword evidence="5" id="KW-1185">Reference proteome</keyword>
<comment type="similarity">
    <text evidence="1">Belongs to the short-chain dehydrogenases/reductases (SDR) family.</text>
</comment>
<evidence type="ECO:0000256" key="2">
    <source>
        <dbReference type="ARBA" id="ARBA00022857"/>
    </source>
</evidence>
<gene>
    <name evidence="4" type="ORF">FIE12Z_6253</name>
</gene>
<dbReference type="STRING" id="2594813.A0A395MNE6"/>
<dbReference type="GO" id="GO:0016491">
    <property type="term" value="F:oxidoreductase activity"/>
    <property type="evidence" value="ECO:0007669"/>
    <property type="project" value="UniProtKB-KW"/>
</dbReference>
<evidence type="ECO:0000313" key="4">
    <source>
        <dbReference type="EMBL" id="RFN49464.1"/>
    </source>
</evidence>
<dbReference type="PRINTS" id="PR00081">
    <property type="entry name" value="GDHRDH"/>
</dbReference>
<dbReference type="PANTHER" id="PTHR24320:SF236">
    <property type="entry name" value="SHORT-CHAIN DEHYDROGENASE-RELATED"/>
    <property type="match status" value="1"/>
</dbReference>
<dbReference type="EMBL" id="PXXK01000176">
    <property type="protein sequence ID" value="RFN49464.1"/>
    <property type="molecule type" value="Genomic_DNA"/>
</dbReference>
<evidence type="ECO:0000313" key="5">
    <source>
        <dbReference type="Proteomes" id="UP000265631"/>
    </source>
</evidence>
<proteinExistence type="inferred from homology"/>
<dbReference type="PANTHER" id="PTHR24320">
    <property type="entry name" value="RETINOL DEHYDROGENASE"/>
    <property type="match status" value="1"/>
</dbReference>
<dbReference type="Proteomes" id="UP000265631">
    <property type="component" value="Unassembled WGS sequence"/>
</dbReference>
<organism evidence="4 5">
    <name type="scientific">Fusarium flagelliforme</name>
    <dbReference type="NCBI Taxonomy" id="2675880"/>
    <lineage>
        <taxon>Eukaryota</taxon>
        <taxon>Fungi</taxon>
        <taxon>Dikarya</taxon>
        <taxon>Ascomycota</taxon>
        <taxon>Pezizomycotina</taxon>
        <taxon>Sordariomycetes</taxon>
        <taxon>Hypocreomycetidae</taxon>
        <taxon>Hypocreales</taxon>
        <taxon>Nectriaceae</taxon>
        <taxon>Fusarium</taxon>
        <taxon>Fusarium incarnatum-equiseti species complex</taxon>
    </lineage>
</organism>
<accession>A0A395MNE6</accession>
<dbReference type="InterPro" id="IPR002347">
    <property type="entry name" value="SDR_fam"/>
</dbReference>
<keyword evidence="2" id="KW-0521">NADP</keyword>
<dbReference type="AlphaFoldDB" id="A0A395MNE6"/>
<keyword evidence="3" id="KW-0560">Oxidoreductase</keyword>
<reference evidence="4 5" key="1">
    <citation type="journal article" date="2018" name="PLoS Pathog.">
        <title>Evolution of structural diversity of trichothecenes, a family of toxins produced by plant pathogenic and entomopathogenic fungi.</title>
        <authorList>
            <person name="Proctor R.H."/>
            <person name="McCormick S.P."/>
            <person name="Kim H.S."/>
            <person name="Cardoza R.E."/>
            <person name="Stanley A.M."/>
            <person name="Lindo L."/>
            <person name="Kelly A."/>
            <person name="Brown D.W."/>
            <person name="Lee T."/>
            <person name="Vaughan M.M."/>
            <person name="Alexander N.J."/>
            <person name="Busman M."/>
            <person name="Gutierrez S."/>
        </authorList>
    </citation>
    <scope>NUCLEOTIDE SEQUENCE [LARGE SCALE GENOMIC DNA]</scope>
    <source>
        <strain evidence="4 5">NRRL 13405</strain>
    </source>
</reference>
<comment type="caution">
    <text evidence="4">The sequence shown here is derived from an EMBL/GenBank/DDBJ whole genome shotgun (WGS) entry which is preliminary data.</text>
</comment>
<sequence>MSKFGAIIKQSFRIPPPTLTENNLVDQAGKVHIVTGGYAGCGQELVKILYQKNATIYVAGRSENKALKSISDIKDRYPSSKGRLEFLAVDLSDLSSIKKAVQAFEAKETRLDVLTNNAGVMWPPVGSKDRHGHELQIGTNCLGPFLFTALLLPILRSTVSVAPPGSVRVTWAASLAGITNGLKDGVQFDAEGSPKVHDSPTIDYGQSKYGNMILASEFSKRYGKDGIVSVSFNPGNLQTELQRHVSSIGKIMISPMLHPPIYGAYTELYAGWSSEITFEHNGWYIIPWGRIDTQGLGRDVVKSFQSKKEGGSGVAAAFWEWCDKETASFR</sequence>
<dbReference type="SUPFAM" id="SSF51735">
    <property type="entry name" value="NAD(P)-binding Rossmann-fold domains"/>
    <property type="match status" value="1"/>
</dbReference>